<accession>S7U6C0</accession>
<dbReference type="FunFam" id="1.10.12.10:FF:000001">
    <property type="entry name" value="Probable enoyl-CoA hydratase, mitochondrial"/>
    <property type="match status" value="1"/>
</dbReference>
<keyword evidence="2" id="KW-0456">Lyase</keyword>
<keyword evidence="5" id="KW-1185">Reference proteome</keyword>
<gene>
    <name evidence="4" type="ORF">dsmv_0918</name>
</gene>
<dbReference type="InterPro" id="IPR014748">
    <property type="entry name" value="Enoyl-CoA_hydra_C"/>
</dbReference>
<dbReference type="Pfam" id="PF00378">
    <property type="entry name" value="ECH_1"/>
    <property type="match status" value="1"/>
</dbReference>
<dbReference type="Gene3D" id="1.10.12.10">
    <property type="entry name" value="Lyase 2-enoyl-coa Hydratase, Chain A, domain 2"/>
    <property type="match status" value="1"/>
</dbReference>
<dbReference type="PANTHER" id="PTHR11941:SF54">
    <property type="entry name" value="ENOYL-COA HYDRATASE, MITOCHONDRIAL"/>
    <property type="match status" value="1"/>
</dbReference>
<dbReference type="CDD" id="cd06558">
    <property type="entry name" value="crotonase-like"/>
    <property type="match status" value="1"/>
</dbReference>
<evidence type="ECO:0000256" key="1">
    <source>
        <dbReference type="ARBA" id="ARBA00005254"/>
    </source>
</evidence>
<dbReference type="GO" id="GO:0006635">
    <property type="term" value="P:fatty acid beta-oxidation"/>
    <property type="evidence" value="ECO:0007669"/>
    <property type="project" value="TreeGrafter"/>
</dbReference>
<dbReference type="OrthoDB" id="5365311at2"/>
<dbReference type="InterPro" id="IPR018376">
    <property type="entry name" value="Enoyl-CoA_hyd/isom_CS"/>
</dbReference>
<dbReference type="RefSeq" id="WP_020875109.1">
    <property type="nucleotide sequence ID" value="NZ_ATHJ01000011.1"/>
</dbReference>
<dbReference type="AlphaFoldDB" id="S7U6C0"/>
<name>S7U6C0_DESML</name>
<dbReference type="GO" id="GO:0016853">
    <property type="term" value="F:isomerase activity"/>
    <property type="evidence" value="ECO:0007669"/>
    <property type="project" value="UniProtKB-KW"/>
</dbReference>
<dbReference type="EMBL" id="ATHJ01000011">
    <property type="protein sequence ID" value="EPR44882.1"/>
    <property type="molecule type" value="Genomic_DNA"/>
</dbReference>
<keyword evidence="4" id="KW-0413">Isomerase</keyword>
<evidence type="ECO:0000256" key="2">
    <source>
        <dbReference type="ARBA" id="ARBA00023239"/>
    </source>
</evidence>
<proteinExistence type="inferred from homology"/>
<dbReference type="FunFam" id="3.90.226.10:FF:000009">
    <property type="entry name" value="Carnitinyl-CoA dehydratase"/>
    <property type="match status" value="1"/>
</dbReference>
<dbReference type="InterPro" id="IPR029045">
    <property type="entry name" value="ClpP/crotonase-like_dom_sf"/>
</dbReference>
<dbReference type="GO" id="GO:0016836">
    <property type="term" value="F:hydro-lyase activity"/>
    <property type="evidence" value="ECO:0007669"/>
    <property type="project" value="UniProtKB-ARBA"/>
</dbReference>
<sequence>MAYENILFTVEDGIATLTFNRPKALNALNGALLDELAQALDDTAQNEDIRVLILTGAGEKSFVAGADITELATFGPLQAKFFAQKGQAVISKLQALAIPVIAAVNGFALGGGSEMALACDFIYASESANFGLPEIGLGIIPGFGGTQRLPRLIGANRAKEMIFTGKMIPAAEALEIGMVNKVFAPQALMEETLKTARTIAAKGKASLRAAKQSINRGLNVDLATGLDIEAEAFALCMASEDAKEGTTAFLEKRKAVFKGRLK</sequence>
<dbReference type="Proteomes" id="UP000014977">
    <property type="component" value="Unassembled WGS sequence"/>
</dbReference>
<dbReference type="Gene3D" id="3.90.226.10">
    <property type="entry name" value="2-enoyl-CoA Hydratase, Chain A, domain 1"/>
    <property type="match status" value="1"/>
</dbReference>
<evidence type="ECO:0000313" key="5">
    <source>
        <dbReference type="Proteomes" id="UP000014977"/>
    </source>
</evidence>
<dbReference type="SUPFAM" id="SSF52096">
    <property type="entry name" value="ClpP/crotonase"/>
    <property type="match status" value="1"/>
</dbReference>
<evidence type="ECO:0000256" key="3">
    <source>
        <dbReference type="RuleBase" id="RU003707"/>
    </source>
</evidence>
<dbReference type="eggNOG" id="COG1024">
    <property type="taxonomic scope" value="Bacteria"/>
</dbReference>
<dbReference type="InterPro" id="IPR001753">
    <property type="entry name" value="Enoyl-CoA_hydra/iso"/>
</dbReference>
<dbReference type="PATRIC" id="fig|1121405.3.peg.69"/>
<protein>
    <submittedName>
        <fullName evidence="4">Enoyl-CoA hydratase/isomerase</fullName>
    </submittedName>
</protein>
<dbReference type="PROSITE" id="PS00166">
    <property type="entry name" value="ENOYL_COA_HYDRATASE"/>
    <property type="match status" value="1"/>
</dbReference>
<comment type="similarity">
    <text evidence="1 3">Belongs to the enoyl-CoA hydratase/isomerase family.</text>
</comment>
<dbReference type="PANTHER" id="PTHR11941">
    <property type="entry name" value="ENOYL-COA HYDRATASE-RELATED"/>
    <property type="match status" value="1"/>
</dbReference>
<reference evidence="4 5" key="1">
    <citation type="journal article" date="2013" name="Genome Announc.">
        <title>Draft genome sequences for three mercury-methylating, sulfate-reducing bacteria.</title>
        <authorList>
            <person name="Brown S.D."/>
            <person name="Hurt R.A.Jr."/>
            <person name="Gilmour C.C."/>
            <person name="Elias D.A."/>
        </authorList>
    </citation>
    <scope>NUCLEOTIDE SEQUENCE [LARGE SCALE GENOMIC DNA]</scope>
    <source>
        <strain evidence="4 5">DSM 2059</strain>
    </source>
</reference>
<organism evidence="4 5">
    <name type="scientific">Desulfococcus multivorans DSM 2059</name>
    <dbReference type="NCBI Taxonomy" id="1121405"/>
    <lineage>
        <taxon>Bacteria</taxon>
        <taxon>Pseudomonadati</taxon>
        <taxon>Thermodesulfobacteriota</taxon>
        <taxon>Desulfobacteria</taxon>
        <taxon>Desulfobacterales</taxon>
        <taxon>Desulfococcaceae</taxon>
        <taxon>Desulfococcus</taxon>
    </lineage>
</organism>
<comment type="caution">
    <text evidence="4">The sequence shown here is derived from an EMBL/GenBank/DDBJ whole genome shotgun (WGS) entry which is preliminary data.</text>
</comment>
<dbReference type="STRING" id="897.B2D07_11460"/>
<evidence type="ECO:0000313" key="4">
    <source>
        <dbReference type="EMBL" id="EPR44882.1"/>
    </source>
</evidence>